<proteinExistence type="predicted"/>
<feature type="region of interest" description="Disordered" evidence="1">
    <location>
        <begin position="1"/>
        <end position="30"/>
    </location>
</feature>
<name>A0A8S5LBB8_9CAUD</name>
<dbReference type="EMBL" id="BK014672">
    <property type="protein sequence ID" value="DAD67258.1"/>
    <property type="molecule type" value="Genomic_DNA"/>
</dbReference>
<evidence type="ECO:0000256" key="1">
    <source>
        <dbReference type="SAM" id="MobiDB-lite"/>
    </source>
</evidence>
<evidence type="ECO:0000313" key="2">
    <source>
        <dbReference type="EMBL" id="DAD67258.1"/>
    </source>
</evidence>
<sequence>MHCPSVNPKVSEIRAFQARALRGPRKGPRS</sequence>
<protein>
    <submittedName>
        <fullName evidence="2">Uncharacterized protein</fullName>
    </submittedName>
</protein>
<accession>A0A8S5LBB8</accession>
<reference evidence="2" key="1">
    <citation type="journal article" date="2021" name="Proc. Natl. Acad. Sci. U.S.A.">
        <title>A Catalog of Tens of Thousands of Viruses from Human Metagenomes Reveals Hidden Associations with Chronic Diseases.</title>
        <authorList>
            <person name="Tisza M.J."/>
            <person name="Buck C.B."/>
        </authorList>
    </citation>
    <scope>NUCLEOTIDE SEQUENCE</scope>
    <source>
        <strain evidence="2">CtXOZ1</strain>
    </source>
</reference>
<organism evidence="2">
    <name type="scientific">Siphoviridae sp. ctXOZ1</name>
    <dbReference type="NCBI Taxonomy" id="2823585"/>
    <lineage>
        <taxon>Viruses</taxon>
        <taxon>Duplodnaviria</taxon>
        <taxon>Heunggongvirae</taxon>
        <taxon>Uroviricota</taxon>
        <taxon>Caudoviricetes</taxon>
    </lineage>
</organism>